<dbReference type="Proteomes" id="UP000078287">
    <property type="component" value="Unassembled WGS sequence"/>
</dbReference>
<reference evidence="2 3" key="1">
    <citation type="submission" date="2016-04" db="EMBL/GenBank/DDBJ databases">
        <title>Chloroflexus islandicus sp. nov., a thermophilic filamentous anoxygenic phototrophic bacterium from geyser Strokkur (Iceland).</title>
        <authorList>
            <person name="Gaisin V.A."/>
            <person name="Kalashnikov A.M."/>
            <person name="Sukhacheva M.V."/>
            <person name="Grouzdev D.S."/>
            <person name="Ivanov T.M."/>
            <person name="Kuznetsov B."/>
            <person name="Gorlenko V.M."/>
        </authorList>
    </citation>
    <scope>NUCLEOTIDE SEQUENCE [LARGE SCALE GENOMIC DNA]</scope>
    <source>
        <strain evidence="3">isl-2</strain>
    </source>
</reference>
<evidence type="ECO:0000313" key="3">
    <source>
        <dbReference type="Proteomes" id="UP000078287"/>
    </source>
</evidence>
<feature type="transmembrane region" description="Helical" evidence="1">
    <location>
        <begin position="53"/>
        <end position="74"/>
    </location>
</feature>
<keyword evidence="1" id="KW-0812">Transmembrane</keyword>
<dbReference type="OrthoDB" id="159145at2"/>
<keyword evidence="1" id="KW-0472">Membrane</keyword>
<dbReference type="RefSeq" id="WP_066790106.1">
    <property type="nucleotide sequence ID" value="NZ_LWQS01000079.1"/>
</dbReference>
<feature type="transmembrane region" description="Helical" evidence="1">
    <location>
        <begin position="20"/>
        <end position="41"/>
    </location>
</feature>
<accession>A0A178M4D3</accession>
<name>A0A178M4D3_9CHLR</name>
<keyword evidence="3" id="KW-1185">Reference proteome</keyword>
<dbReference type="EMBL" id="LWQS01000079">
    <property type="protein sequence ID" value="OAN43602.1"/>
    <property type="molecule type" value="Genomic_DNA"/>
</dbReference>
<gene>
    <name evidence="2" type="ORF">A6A03_18300</name>
</gene>
<evidence type="ECO:0000313" key="2">
    <source>
        <dbReference type="EMBL" id="OAN43602.1"/>
    </source>
</evidence>
<comment type="caution">
    <text evidence="2">The sequence shown here is derived from an EMBL/GenBank/DDBJ whole genome shotgun (WGS) entry which is preliminary data.</text>
</comment>
<dbReference type="AlphaFoldDB" id="A0A178M4D3"/>
<protein>
    <submittedName>
        <fullName evidence="2">Uncharacterized protein</fullName>
    </submittedName>
</protein>
<keyword evidence="1" id="KW-1133">Transmembrane helix</keyword>
<sequence length="165" mass="18477">MTWQLAHRSPDQLTVRFIPWLTWSFAAVVIYGVGTIAQPFLTGAQTMTTGEVVSIALLAGLMLFTLITGGQLGICRIDHRNGKLTVTSYGLLGRARQERPLADVKGLEVRVLRRAQYRLLVALRSGERLPLAPFYLVSFNDRGIRRIAEALGVEPELIQEQRTFR</sequence>
<organism evidence="2 3">
    <name type="scientific">Chloroflexus islandicus</name>
    <dbReference type="NCBI Taxonomy" id="1707952"/>
    <lineage>
        <taxon>Bacteria</taxon>
        <taxon>Bacillati</taxon>
        <taxon>Chloroflexota</taxon>
        <taxon>Chloroflexia</taxon>
        <taxon>Chloroflexales</taxon>
        <taxon>Chloroflexineae</taxon>
        <taxon>Chloroflexaceae</taxon>
        <taxon>Chloroflexus</taxon>
    </lineage>
</organism>
<proteinExistence type="predicted"/>
<dbReference type="STRING" id="1707952.A6A03_18300"/>
<evidence type="ECO:0000256" key="1">
    <source>
        <dbReference type="SAM" id="Phobius"/>
    </source>
</evidence>